<sequence length="108" mass="12807">MIEKKSLGEKSKPVFEAFHAFAHISNLELVDVPRMERFVSQILIYLSTSKKGKEDTFRMHVILQVPLSVSKPRAYRFTIWINIMERIEGTNEQKEEEEEEKEDHRRNS</sequence>
<proteinExistence type="predicted"/>
<protein>
    <submittedName>
        <fullName evidence="1">Uncharacterized protein</fullName>
    </submittedName>
</protein>
<reference evidence="1" key="1">
    <citation type="journal article" date="2020" name="G3 (Bethesda)">
        <title>High-Quality Assemblies for Three Invasive Social Wasps from the &lt;i&gt;Vespula&lt;/i&gt; Genus.</title>
        <authorList>
            <person name="Harrop T.W.R."/>
            <person name="Guhlin J."/>
            <person name="McLaughlin G.M."/>
            <person name="Permina E."/>
            <person name="Stockwell P."/>
            <person name="Gilligan J."/>
            <person name="Le Lec M.F."/>
            <person name="Gruber M.A.M."/>
            <person name="Quinn O."/>
            <person name="Lovegrove M."/>
            <person name="Duncan E.J."/>
            <person name="Remnant E.J."/>
            <person name="Van Eeckhoven J."/>
            <person name="Graham B."/>
            <person name="Knapp R.A."/>
            <person name="Langford K.W."/>
            <person name="Kronenberg Z."/>
            <person name="Press M.O."/>
            <person name="Eacker S.M."/>
            <person name="Wilson-Rankin E.E."/>
            <person name="Purcell J."/>
            <person name="Lester P.J."/>
            <person name="Dearden P.K."/>
        </authorList>
    </citation>
    <scope>NUCLEOTIDE SEQUENCE</scope>
    <source>
        <strain evidence="1">Volc-1</strain>
    </source>
</reference>
<comment type="caution">
    <text evidence="1">The sequence shown here is derived from an EMBL/GenBank/DDBJ whole genome shotgun (WGS) entry which is preliminary data.</text>
</comment>
<dbReference type="AlphaFoldDB" id="A0A834NE88"/>
<dbReference type="Proteomes" id="UP000600918">
    <property type="component" value="Unassembled WGS sequence"/>
</dbReference>
<name>A0A834NE88_VESPE</name>
<gene>
    <name evidence="1" type="ORF">H0235_014932</name>
</gene>
<accession>A0A834NE88</accession>
<evidence type="ECO:0000313" key="1">
    <source>
        <dbReference type="EMBL" id="KAF7404238.1"/>
    </source>
</evidence>
<evidence type="ECO:0000313" key="2">
    <source>
        <dbReference type="Proteomes" id="UP000600918"/>
    </source>
</evidence>
<organism evidence="1 2">
    <name type="scientific">Vespula pensylvanica</name>
    <name type="common">Western yellow jacket</name>
    <name type="synonym">Wasp</name>
    <dbReference type="NCBI Taxonomy" id="30213"/>
    <lineage>
        <taxon>Eukaryota</taxon>
        <taxon>Metazoa</taxon>
        <taxon>Ecdysozoa</taxon>
        <taxon>Arthropoda</taxon>
        <taxon>Hexapoda</taxon>
        <taxon>Insecta</taxon>
        <taxon>Pterygota</taxon>
        <taxon>Neoptera</taxon>
        <taxon>Endopterygota</taxon>
        <taxon>Hymenoptera</taxon>
        <taxon>Apocrita</taxon>
        <taxon>Aculeata</taxon>
        <taxon>Vespoidea</taxon>
        <taxon>Vespidae</taxon>
        <taxon>Vespinae</taxon>
        <taxon>Vespula</taxon>
    </lineage>
</organism>
<dbReference type="EMBL" id="JACSDY010000016">
    <property type="protein sequence ID" value="KAF7404238.1"/>
    <property type="molecule type" value="Genomic_DNA"/>
</dbReference>
<keyword evidence="2" id="KW-1185">Reference proteome</keyword>